<dbReference type="SUPFAM" id="SSF53720">
    <property type="entry name" value="ALDH-like"/>
    <property type="match status" value="1"/>
</dbReference>
<sequence>MPKIYKNLIGGQWCSPVDDAHYEAVSPATMKVLGKVPLSGPMDIDRAVKAAQLARPVLAAMSPWERSRLCLNIADQMEARSTELAEVLSSEQGKPLLSEAKPEVAKAIQGFREAAEHIKWMEGATISVADATKRVFTFRQPRGVYGVITPWNFPINIPVEYLAPGLVAGNAIVWVPAPTTSICALKVAECIMDAGAPDGSVNVVTGHGPVVGDALAIHENVDGIGFTGSSATGKLIAARAAGKAQLMELGGNGPVIVLNDADLDLAAAAICMGSFVNAGQICSASERVLVDRRVADELTEKIVAIAKGVVLGDPMKANTTMGPLNNRGVASKVADHISEAEAAGARILIGGKPRPELGSDLYYSPTVVTDVPRNSKLAREETFGPVVPLIVCDSIEDIVNVALDDRLGLAASVFTKRLDMAFYFSEILPAGLVNINERSSYWELHIPFGGGAGTDSGTGRIGGKHALEAMSVLKAVSVNVGRSVGERKLP</sequence>
<dbReference type="InterPro" id="IPR016162">
    <property type="entry name" value="Ald_DH_N"/>
</dbReference>
<keyword evidence="1" id="KW-0560">Oxidoreductase</keyword>
<organism evidence="3 4">
    <name type="scientific">Hoeflea algicola</name>
    <dbReference type="NCBI Taxonomy" id="2983763"/>
    <lineage>
        <taxon>Bacteria</taxon>
        <taxon>Pseudomonadati</taxon>
        <taxon>Pseudomonadota</taxon>
        <taxon>Alphaproteobacteria</taxon>
        <taxon>Hyphomicrobiales</taxon>
        <taxon>Rhizobiaceae</taxon>
        <taxon>Hoeflea</taxon>
    </lineage>
</organism>
<dbReference type="RefSeq" id="WP_267652463.1">
    <property type="nucleotide sequence ID" value="NZ_JAOVZR010000001.1"/>
</dbReference>
<evidence type="ECO:0000313" key="3">
    <source>
        <dbReference type="EMBL" id="MCY0146823.1"/>
    </source>
</evidence>
<dbReference type="InterPro" id="IPR015590">
    <property type="entry name" value="Aldehyde_DH_dom"/>
</dbReference>
<dbReference type="Pfam" id="PF00171">
    <property type="entry name" value="Aldedh"/>
    <property type="match status" value="1"/>
</dbReference>
<accession>A0ABT3Z590</accession>
<dbReference type="InterPro" id="IPR016163">
    <property type="entry name" value="Ald_DH_C"/>
</dbReference>
<feature type="domain" description="Aldehyde dehydrogenase" evidence="2">
    <location>
        <begin position="18"/>
        <end position="476"/>
    </location>
</feature>
<dbReference type="CDD" id="cd07078">
    <property type="entry name" value="ALDH"/>
    <property type="match status" value="1"/>
</dbReference>
<protein>
    <submittedName>
        <fullName evidence="3">Aldehyde dehydrogenase family protein</fullName>
    </submittedName>
</protein>
<evidence type="ECO:0000259" key="2">
    <source>
        <dbReference type="Pfam" id="PF00171"/>
    </source>
</evidence>
<comment type="caution">
    <text evidence="3">The sequence shown here is derived from an EMBL/GenBank/DDBJ whole genome shotgun (WGS) entry which is preliminary data.</text>
</comment>
<dbReference type="InterPro" id="IPR016160">
    <property type="entry name" value="Ald_DH_CS_CYS"/>
</dbReference>
<dbReference type="InterPro" id="IPR016161">
    <property type="entry name" value="Ald_DH/histidinol_DH"/>
</dbReference>
<name>A0ABT3Z590_9HYPH</name>
<proteinExistence type="predicted"/>
<dbReference type="PANTHER" id="PTHR11699">
    <property type="entry name" value="ALDEHYDE DEHYDROGENASE-RELATED"/>
    <property type="match status" value="1"/>
</dbReference>
<dbReference type="Gene3D" id="3.40.309.10">
    <property type="entry name" value="Aldehyde Dehydrogenase, Chain A, domain 2"/>
    <property type="match status" value="1"/>
</dbReference>
<dbReference type="PROSITE" id="PS00070">
    <property type="entry name" value="ALDEHYDE_DEHYDR_CYS"/>
    <property type="match status" value="1"/>
</dbReference>
<dbReference type="Gene3D" id="3.40.605.10">
    <property type="entry name" value="Aldehyde Dehydrogenase, Chain A, domain 1"/>
    <property type="match status" value="1"/>
</dbReference>
<dbReference type="Proteomes" id="UP001073227">
    <property type="component" value="Unassembled WGS sequence"/>
</dbReference>
<evidence type="ECO:0000313" key="4">
    <source>
        <dbReference type="Proteomes" id="UP001073227"/>
    </source>
</evidence>
<reference evidence="3" key="1">
    <citation type="submission" date="2022-10" db="EMBL/GenBank/DDBJ databases">
        <title>Hoeflea sp. G2-23, isolated from marine algae.</title>
        <authorList>
            <person name="Kristyanto S."/>
            <person name="Kim J.M."/>
            <person name="Jeon C.O."/>
        </authorList>
    </citation>
    <scope>NUCLEOTIDE SEQUENCE</scope>
    <source>
        <strain evidence="3">G2-23</strain>
    </source>
</reference>
<keyword evidence="4" id="KW-1185">Reference proteome</keyword>
<evidence type="ECO:0000256" key="1">
    <source>
        <dbReference type="ARBA" id="ARBA00023002"/>
    </source>
</evidence>
<gene>
    <name evidence="3" type="ORF">OEG84_03605</name>
</gene>
<dbReference type="EMBL" id="JAOVZR010000001">
    <property type="protein sequence ID" value="MCY0146823.1"/>
    <property type="molecule type" value="Genomic_DNA"/>
</dbReference>